<sequence length="727" mass="84689">MSKRVILNLPKHRNPEPNRTASAPYNFVPLPEIVVTAVNSADELPDHDRYHHNKYTGYFDVTLTTRSPLYIRCPFTLEEFLRQEQGEDERRYTSFRQQAKNTPHFFYTRDPGQPVIPGSSLRGMLRSLLEIVSYGKVQWVTEKQLFFRTVDNTAVGQYYRSRMTGKIEAGFLRRTARGYVIKVCQIARVHRDRLNGRLYIGQGPNQTPRWNGEPPHQWARVWVTLSNNGKFVKELSYTERSGWQEGVLVITGDVPRKKKEFVFLWPDVNSEEIHVPEKLLERFHDDDQITQWQERAFPKDEPDKNCRERNGMLRKNPPDPGDPVFFLREDGKLTFLGRAQMFRLPYVNSPLMLVPEELRRPEDIDYAEALFGFARTREELEDMKRRRVIQKIPKQGDKKRAYASRVFVTDAVLVEDQTDIWLSDRPVVPKILASPKPTAFQHYLVQPSSEKSELKHYDSKTPEETVIRGHKRYWLQGERTVEDIIETNEVSNNSTQHTQFKLIKPGVRFKFRIYFENLSKRELGAICWVLHPLGDPVKEYCHQLGMGKHLGMGAVKLEATLYLTDRNMRYSSLFDGDNWQTGISGSGQALSDRATLEQLTRDFEKHVLDVLNPNKPCTHLYELKRIAMLLKMMEWPGYPPVPDGPRFLVHENRPNTRYMRIQRENEYRHRPVLPDPSAFGCLTGDAEPTPSVTSSESSLNLEEGKEVILEPHASAEWRKQIEKWLQN</sequence>
<gene>
    <name evidence="4" type="ORF">SAMN05660826_02354</name>
</gene>
<feature type="region of interest" description="Disordered" evidence="2">
    <location>
        <begin position="299"/>
        <end position="321"/>
    </location>
</feature>
<protein>
    <submittedName>
        <fullName evidence="4">CRISPR-associated protein</fullName>
    </submittedName>
</protein>
<evidence type="ECO:0000313" key="5">
    <source>
        <dbReference type="Proteomes" id="UP000184375"/>
    </source>
</evidence>
<feature type="domain" description="CRISPR type III-associated protein" evidence="3">
    <location>
        <begin position="62"/>
        <end position="132"/>
    </location>
</feature>
<keyword evidence="5" id="KW-1185">Reference proteome</keyword>
<dbReference type="InterPro" id="IPR005537">
    <property type="entry name" value="RAMP_III_fam"/>
</dbReference>
<organism evidence="4 5">
    <name type="scientific">Caldanaerovirga acetigignens</name>
    <dbReference type="NCBI Taxonomy" id="447595"/>
    <lineage>
        <taxon>Bacteria</taxon>
        <taxon>Bacillati</taxon>
        <taxon>Bacillota</taxon>
        <taxon>Clostridia</taxon>
        <taxon>Thermosediminibacterales</taxon>
        <taxon>Thermosediminibacteraceae</taxon>
        <taxon>Caldanaerovirga</taxon>
    </lineage>
</organism>
<evidence type="ECO:0000259" key="3">
    <source>
        <dbReference type="Pfam" id="PF03787"/>
    </source>
</evidence>
<dbReference type="EMBL" id="FRCR01000025">
    <property type="protein sequence ID" value="SHM92312.1"/>
    <property type="molecule type" value="Genomic_DNA"/>
</dbReference>
<dbReference type="OrthoDB" id="5362408at2"/>
<feature type="compositionally biased region" description="Basic and acidic residues" evidence="2">
    <location>
        <begin position="299"/>
        <end position="311"/>
    </location>
</feature>
<keyword evidence="1" id="KW-0051">Antiviral defense</keyword>
<dbReference type="AlphaFoldDB" id="A0A1M7MMU4"/>
<dbReference type="GO" id="GO:0051607">
    <property type="term" value="P:defense response to virus"/>
    <property type="evidence" value="ECO:0007669"/>
    <property type="project" value="UniProtKB-KW"/>
</dbReference>
<proteinExistence type="predicted"/>
<dbReference type="InterPro" id="IPR023825">
    <property type="entry name" value="CRISPR-assoc_RAMP_BGP1436"/>
</dbReference>
<dbReference type="NCBIfam" id="TIGR03986">
    <property type="entry name" value="TIGR03986 family CRISPR-associated RAMP protein"/>
    <property type="match status" value="1"/>
</dbReference>
<name>A0A1M7MMU4_9FIRM</name>
<dbReference type="STRING" id="447595.SAMN05660826_02354"/>
<feature type="compositionally biased region" description="Low complexity" evidence="2">
    <location>
        <begin position="687"/>
        <end position="698"/>
    </location>
</feature>
<reference evidence="5" key="1">
    <citation type="submission" date="2016-11" db="EMBL/GenBank/DDBJ databases">
        <authorList>
            <person name="Varghese N."/>
            <person name="Submissions S."/>
        </authorList>
    </citation>
    <scope>NUCLEOTIDE SEQUENCE [LARGE SCALE GENOMIC DNA]</scope>
    <source>
        <strain evidence="5">DSM 18802</strain>
    </source>
</reference>
<feature type="region of interest" description="Disordered" evidence="2">
    <location>
        <begin position="678"/>
        <end position="699"/>
    </location>
</feature>
<evidence type="ECO:0000313" key="4">
    <source>
        <dbReference type="EMBL" id="SHM92312.1"/>
    </source>
</evidence>
<accession>A0A1M7MMU4</accession>
<dbReference type="RefSeq" id="WP_073258666.1">
    <property type="nucleotide sequence ID" value="NZ_FRCR01000025.1"/>
</dbReference>
<dbReference type="Pfam" id="PF03787">
    <property type="entry name" value="RAMPs"/>
    <property type="match status" value="1"/>
</dbReference>
<feature type="region of interest" description="Disordered" evidence="2">
    <location>
        <begin position="1"/>
        <end position="23"/>
    </location>
</feature>
<evidence type="ECO:0000256" key="1">
    <source>
        <dbReference type="ARBA" id="ARBA00023118"/>
    </source>
</evidence>
<evidence type="ECO:0000256" key="2">
    <source>
        <dbReference type="SAM" id="MobiDB-lite"/>
    </source>
</evidence>
<dbReference type="Proteomes" id="UP000184375">
    <property type="component" value="Unassembled WGS sequence"/>
</dbReference>